<feature type="domain" description="Glycoside hydrolase family 38 central" evidence="5">
    <location>
        <begin position="272"/>
        <end position="349"/>
    </location>
</feature>
<comment type="caution">
    <text evidence="6">The sequence shown here is derived from an EMBL/GenBank/DDBJ whole genome shotgun (WGS) entry which is preliminary data.</text>
</comment>
<dbReference type="CDD" id="cd10789">
    <property type="entry name" value="GH38N_AMII_ER_cytosolic"/>
    <property type="match status" value="1"/>
</dbReference>
<dbReference type="PANTHER" id="PTHR46017">
    <property type="entry name" value="ALPHA-MANNOSIDASE 2C1"/>
    <property type="match status" value="1"/>
</dbReference>
<organism evidence="6 7">
    <name type="scientific">Aerophobetes bacterium</name>
    <dbReference type="NCBI Taxonomy" id="2030807"/>
    <lineage>
        <taxon>Bacteria</taxon>
        <taxon>Candidatus Aerophobota</taxon>
    </lineage>
</organism>
<evidence type="ECO:0000256" key="1">
    <source>
        <dbReference type="ARBA" id="ARBA00009792"/>
    </source>
</evidence>
<keyword evidence="2" id="KW-0479">Metal-binding</keyword>
<dbReference type="Gene3D" id="3.20.110.10">
    <property type="entry name" value="Glycoside hydrolase 38, N terminal domain"/>
    <property type="match status" value="1"/>
</dbReference>
<evidence type="ECO:0000313" key="7">
    <source>
        <dbReference type="Proteomes" id="UP000316360"/>
    </source>
</evidence>
<dbReference type="InterPro" id="IPR011013">
    <property type="entry name" value="Gal_mutarotase_sf_dom"/>
</dbReference>
<dbReference type="EMBL" id="SOKJ01000078">
    <property type="protein sequence ID" value="TET12523.1"/>
    <property type="molecule type" value="Genomic_DNA"/>
</dbReference>
<dbReference type="Gene3D" id="2.60.40.2220">
    <property type="match status" value="1"/>
</dbReference>
<dbReference type="GO" id="GO:0030246">
    <property type="term" value="F:carbohydrate binding"/>
    <property type="evidence" value="ECO:0007669"/>
    <property type="project" value="InterPro"/>
</dbReference>
<keyword evidence="4" id="KW-0326">Glycosidase</keyword>
<dbReference type="Proteomes" id="UP000316360">
    <property type="component" value="Unassembled WGS sequence"/>
</dbReference>
<dbReference type="InterPro" id="IPR011682">
    <property type="entry name" value="Glyco_hydro_38_C"/>
</dbReference>
<dbReference type="InterPro" id="IPR011330">
    <property type="entry name" value="Glyco_hydro/deAcase_b/a-brl"/>
</dbReference>
<dbReference type="Gene3D" id="2.70.98.30">
    <property type="entry name" value="Golgi alpha-mannosidase II, domain 4"/>
    <property type="match status" value="1"/>
</dbReference>
<dbReference type="AlphaFoldDB" id="A0A523S3A7"/>
<dbReference type="GO" id="GO:0046872">
    <property type="term" value="F:metal ion binding"/>
    <property type="evidence" value="ECO:0007669"/>
    <property type="project" value="UniProtKB-KW"/>
</dbReference>
<dbReference type="SUPFAM" id="SSF88713">
    <property type="entry name" value="Glycoside hydrolase/deacetylase"/>
    <property type="match status" value="1"/>
</dbReference>
<dbReference type="Pfam" id="PF01074">
    <property type="entry name" value="Glyco_hydro_38N"/>
    <property type="match status" value="1"/>
</dbReference>
<evidence type="ECO:0000313" key="6">
    <source>
        <dbReference type="EMBL" id="TET12523.1"/>
    </source>
</evidence>
<dbReference type="Pfam" id="PF09261">
    <property type="entry name" value="Alpha-mann_mid"/>
    <property type="match status" value="1"/>
</dbReference>
<evidence type="ECO:0000256" key="4">
    <source>
        <dbReference type="ARBA" id="ARBA00023295"/>
    </source>
</evidence>
<dbReference type="SMART" id="SM00872">
    <property type="entry name" value="Alpha-mann_mid"/>
    <property type="match status" value="1"/>
</dbReference>
<name>A0A523S3A7_UNCAE</name>
<sequence>MNKKGRCFMVGHSHIDAAWLWPVSETVEVCRSTFSSVLQVMEKYPYFCFSQSSAQYYEWMEKKYPQIFEKIKKRVKEGKWEIVGGMWVESDCNLPSGESLVRQILYGKRYFLDKFGVDVRIAWLPDTFGFCWTLPQIFKKCGIDYFVTFKLNWETTLPFPYSVFWWQAPDGSPVLACQIMGSYSHTSLEELPIELNLLKRNHGINSLLFLYGCGDHGGGPTSELVEKIFKFRAQQSEPEILFSRAEDYFHKLEKINQEGKAFPVVNDELYLKTHRGTYTTQAKIKLNNRRGEYLLGNAEKFACMAEKYGFKYPQEELEGAWKRLLFNQFHDILAGTCISEVYESSEKEYLEVFKVGEKTLSSSLKQIAKNVDTRGKGSSVLIFNPLCWKRDGLVEVELSSLVSSLGNPEFVRILDEEGKIIPYQIMKKGEVKNLIFLAHNIPSLGYKEYKIIPLTEKKYFSQGVRAICKKDTLQLENKFYRVSMGVKSGLLTSIYDKFNEKQLLDNSKRGGVFQIHEDFCPGGSAWNIWVGVLNELDKADEVSIVEEGPIRASVRMKHIYKQEERPDSVFIQEVRLYSGMPFIEFKVDVDWHAQHRTAKVAFPLNLYTDEATYDIPYGSIERKNPTSSQANSTDRTKWEVSGLKWMDYTDKEKNYGLSLLSECKYGFDVKDNLIRMTLLRSPDYPDPSMMGLPDLPTLLEDQGKHSFSYALYPHKGTWKEAGSIRKGYEFNYPLLALTEPSHKGSLPKGFSFLKVYPETVVLETVKKAEDSASFILRFYETIGQRTEVEILFPEPLSEVWETDMMERKISKLPIQGKSLLVNLEVYEIKTIQIFK</sequence>
<proteinExistence type="inferred from homology"/>
<dbReference type="InterPro" id="IPR041147">
    <property type="entry name" value="GH38_C"/>
</dbReference>
<evidence type="ECO:0000259" key="5">
    <source>
        <dbReference type="SMART" id="SM00872"/>
    </source>
</evidence>
<reference evidence="6 7" key="1">
    <citation type="submission" date="2019-03" db="EMBL/GenBank/DDBJ databases">
        <title>Metabolic potential of uncultured bacteria and archaea associated with petroleum seepage in deep-sea sediments.</title>
        <authorList>
            <person name="Dong X."/>
            <person name="Hubert C."/>
        </authorList>
    </citation>
    <scope>NUCLEOTIDE SEQUENCE [LARGE SCALE GENOMIC DNA]</scope>
    <source>
        <strain evidence="6">E44_bin7</strain>
    </source>
</reference>
<dbReference type="SUPFAM" id="SSF74650">
    <property type="entry name" value="Galactose mutarotase-like"/>
    <property type="match status" value="1"/>
</dbReference>
<dbReference type="PANTHER" id="PTHR46017:SF1">
    <property type="entry name" value="ALPHA-MANNOSIDASE 2C1"/>
    <property type="match status" value="1"/>
</dbReference>
<dbReference type="GO" id="GO:0009313">
    <property type="term" value="P:oligosaccharide catabolic process"/>
    <property type="evidence" value="ECO:0007669"/>
    <property type="project" value="TreeGrafter"/>
</dbReference>
<dbReference type="InterPro" id="IPR015341">
    <property type="entry name" value="Glyco_hydro_38_cen"/>
</dbReference>
<dbReference type="Pfam" id="PF17677">
    <property type="entry name" value="Glyco_hydro38C2"/>
    <property type="match status" value="1"/>
</dbReference>
<dbReference type="Gene3D" id="1.20.1270.50">
    <property type="entry name" value="Glycoside hydrolase family 38, central domain"/>
    <property type="match status" value="1"/>
</dbReference>
<gene>
    <name evidence="6" type="ORF">E3J84_01510</name>
</gene>
<dbReference type="GO" id="GO:0006013">
    <property type="term" value="P:mannose metabolic process"/>
    <property type="evidence" value="ECO:0007669"/>
    <property type="project" value="InterPro"/>
</dbReference>
<dbReference type="InterPro" id="IPR028995">
    <property type="entry name" value="Glyco_hydro_57/38_cen_sf"/>
</dbReference>
<dbReference type="InterPro" id="IPR027291">
    <property type="entry name" value="Glyco_hydro_38_N_sf"/>
</dbReference>
<dbReference type="SUPFAM" id="SSF88688">
    <property type="entry name" value="Families 57/38 glycoside transferase middle domain"/>
    <property type="match status" value="1"/>
</dbReference>
<evidence type="ECO:0000256" key="2">
    <source>
        <dbReference type="ARBA" id="ARBA00022723"/>
    </source>
</evidence>
<dbReference type="GO" id="GO:0004559">
    <property type="term" value="F:alpha-mannosidase activity"/>
    <property type="evidence" value="ECO:0007669"/>
    <property type="project" value="InterPro"/>
</dbReference>
<protein>
    <submittedName>
        <fullName evidence="6">Alpha-mannosidase</fullName>
    </submittedName>
</protein>
<keyword evidence="3" id="KW-0378">Hydrolase</keyword>
<accession>A0A523S3A7</accession>
<dbReference type="Pfam" id="PF07748">
    <property type="entry name" value="Glyco_hydro_38C"/>
    <property type="match status" value="1"/>
</dbReference>
<dbReference type="FunFam" id="1.20.1270.50:FF:000004">
    <property type="entry name" value="alpha-mannosidase 2C1 isoform X1"/>
    <property type="match status" value="1"/>
</dbReference>
<evidence type="ECO:0000256" key="3">
    <source>
        <dbReference type="ARBA" id="ARBA00022801"/>
    </source>
</evidence>
<comment type="similarity">
    <text evidence="1">Belongs to the glycosyl hydrolase 38 family.</text>
</comment>
<dbReference type="InterPro" id="IPR037094">
    <property type="entry name" value="Glyco_hydro_38_cen_sf"/>
</dbReference>
<dbReference type="InterPro" id="IPR000602">
    <property type="entry name" value="Glyco_hydro_38_N"/>
</dbReference>